<dbReference type="RefSeq" id="WP_107008455.1">
    <property type="nucleotide sequence ID" value="NZ_JBHRSF010000170.1"/>
</dbReference>
<dbReference type="EMBL" id="JBHRSF010000170">
    <property type="protein sequence ID" value="MFC2998154.1"/>
    <property type="molecule type" value="Genomic_DNA"/>
</dbReference>
<evidence type="ECO:0000256" key="1">
    <source>
        <dbReference type="ARBA" id="ARBA00023118"/>
    </source>
</evidence>
<evidence type="ECO:0000313" key="5">
    <source>
        <dbReference type="Proteomes" id="UP000240957"/>
    </source>
</evidence>
<dbReference type="OrthoDB" id="9789361at2"/>
<reference evidence="3" key="1">
    <citation type="journal article" date="2014" name="Int. J. Syst. Evol. Microbiol.">
        <title>Complete genome of a new Firmicutes species belonging to the dominant human colonic microbiota ('Ruminococcus bicirculans') reveals two chromosomes and a selective capacity to utilize plant glucans.</title>
        <authorList>
            <consortium name="NISC Comparative Sequencing Program"/>
            <person name="Wegmann U."/>
            <person name="Louis P."/>
            <person name="Goesmann A."/>
            <person name="Henrissat B."/>
            <person name="Duncan S.H."/>
            <person name="Flint H.J."/>
        </authorList>
    </citation>
    <scope>NUCLEOTIDE SEQUENCE</scope>
    <source>
        <strain evidence="3">KCTC 62575</strain>
    </source>
</reference>
<evidence type="ECO:0000259" key="2">
    <source>
        <dbReference type="Pfam" id="PF03787"/>
    </source>
</evidence>
<accession>A0A371YPN0</accession>
<dbReference type="GO" id="GO:0051607">
    <property type="term" value="P:defense response to virus"/>
    <property type="evidence" value="ECO:0007669"/>
    <property type="project" value="UniProtKB-KW"/>
</dbReference>
<dbReference type="Pfam" id="PF03787">
    <property type="entry name" value="RAMPs"/>
    <property type="match status" value="1"/>
</dbReference>
<evidence type="ECO:0000313" key="3">
    <source>
        <dbReference type="EMBL" id="MFC2998154.1"/>
    </source>
</evidence>
<keyword evidence="6" id="KW-1185">Reference proteome</keyword>
<sequence length="294" mass="32291">MQAHIYHLQNLSALHVGTGQGVGVVDLPIARSKATNLPIVPGSGLKGVLRDELQSQQQLNKEQIKALFGPDNANEDSHAGAIAFGDANLLLLPIRSFSGTIAYATCPYILRQYQRDLGLSLKIPQLDKEQAGVVEGSVLFIGRTSEIALEDLDIQANHNENIQQWANVITQNLYPEGVAQAEEWRKEVNKRFVILPDDLFSFLADTATEVRIRIRIDRDTRIVKEGALWSEENLPAETVLWGVLGVADARDRSGLKAADLSALLPQEELNIQIGGKHTVGRGLCRLLITQPQAQ</sequence>
<dbReference type="PANTHER" id="PTHR36700:SF1">
    <property type="entry name" value="CRISPR SYSTEM CMR SUBUNIT CMR4"/>
    <property type="match status" value="1"/>
</dbReference>
<dbReference type="AlphaFoldDB" id="A0A371YPN0"/>
<dbReference type="InterPro" id="IPR005537">
    <property type="entry name" value="RAMP_III_fam"/>
</dbReference>
<reference evidence="4 5" key="2">
    <citation type="submission" date="2018-08" db="EMBL/GenBank/DDBJ databases">
        <title>The draft genome of Acinetobacter sichuanensis strain WCHAc060041.</title>
        <authorList>
            <person name="Qin J."/>
            <person name="Feng Y."/>
            <person name="Zong Z."/>
        </authorList>
    </citation>
    <scope>NUCLEOTIDE SEQUENCE [LARGE SCALE GENOMIC DNA]</scope>
    <source>
        <strain evidence="4 5">WCHAc060041</strain>
    </source>
</reference>
<dbReference type="PANTHER" id="PTHR36700">
    <property type="entry name" value="CRISPR SYSTEM CMR SUBUNIT CMR4"/>
    <property type="match status" value="1"/>
</dbReference>
<keyword evidence="1" id="KW-0051">Antiviral defense</keyword>
<organism evidence="4 5">
    <name type="scientific">Acinetobacter sichuanensis</name>
    <dbReference type="NCBI Taxonomy" id="2136183"/>
    <lineage>
        <taxon>Bacteria</taxon>
        <taxon>Pseudomonadati</taxon>
        <taxon>Pseudomonadota</taxon>
        <taxon>Gammaproteobacteria</taxon>
        <taxon>Moraxellales</taxon>
        <taxon>Moraxellaceae</taxon>
        <taxon>Acinetobacter</taxon>
    </lineage>
</organism>
<comment type="caution">
    <text evidence="4">The sequence shown here is derived from an EMBL/GenBank/DDBJ whole genome shotgun (WGS) entry which is preliminary data.</text>
</comment>
<dbReference type="Proteomes" id="UP001595455">
    <property type="component" value="Unassembled WGS sequence"/>
</dbReference>
<reference evidence="3" key="4">
    <citation type="submission" date="2024-09" db="EMBL/GenBank/DDBJ databases">
        <authorList>
            <person name="Sun Q."/>
            <person name="Mori K."/>
        </authorList>
    </citation>
    <scope>NUCLEOTIDE SEQUENCE</scope>
    <source>
        <strain evidence="3">KCTC 62575</strain>
    </source>
</reference>
<dbReference type="EMBL" id="PYIX02000017">
    <property type="protein sequence ID" value="RFC83428.1"/>
    <property type="molecule type" value="Genomic_DNA"/>
</dbReference>
<dbReference type="Proteomes" id="UP000240957">
    <property type="component" value="Unassembled WGS sequence"/>
</dbReference>
<evidence type="ECO:0000313" key="4">
    <source>
        <dbReference type="EMBL" id="RFC83428.1"/>
    </source>
</evidence>
<name>A0A371YPN0_9GAMM</name>
<evidence type="ECO:0000313" key="6">
    <source>
        <dbReference type="Proteomes" id="UP001595455"/>
    </source>
</evidence>
<gene>
    <name evidence="4" type="primary">cmr4</name>
    <name evidence="3" type="ORF">ACFODO_23470</name>
    <name evidence="4" type="ORF">C9E89_011300</name>
</gene>
<feature type="domain" description="CRISPR type III-associated protein" evidence="2">
    <location>
        <begin position="9"/>
        <end position="284"/>
    </location>
</feature>
<dbReference type="NCBIfam" id="TIGR02580">
    <property type="entry name" value="cas_RAMP_Cmr4"/>
    <property type="match status" value="1"/>
</dbReference>
<proteinExistence type="predicted"/>
<reference evidence="6" key="3">
    <citation type="journal article" date="2019" name="Int. J. Syst. Evol. Microbiol.">
        <title>The Global Catalogue of Microorganisms (GCM) 10K type strain sequencing project: providing services to taxonomists for standard genome sequencing and annotation.</title>
        <authorList>
            <consortium name="The Broad Institute Genomics Platform"/>
            <consortium name="The Broad Institute Genome Sequencing Center for Infectious Disease"/>
            <person name="Wu L."/>
            <person name="Ma J."/>
        </authorList>
    </citation>
    <scope>NUCLEOTIDE SEQUENCE [LARGE SCALE GENOMIC DNA]</scope>
    <source>
        <strain evidence="6">KCTC 62575</strain>
    </source>
</reference>
<protein>
    <submittedName>
        <fullName evidence="4">Type III-B CRISPR module RAMP protein Cmr4</fullName>
    </submittedName>
</protein>
<dbReference type="InterPro" id="IPR013410">
    <property type="entry name" value="CRISPR-assoc_RAMP_Cmr4"/>
</dbReference>